<evidence type="ECO:0000313" key="2">
    <source>
        <dbReference type="Proteomes" id="UP000233469"/>
    </source>
</evidence>
<reference evidence="1 2" key="1">
    <citation type="submission" date="2016-04" db="EMBL/GenBank/DDBJ databases">
        <title>Genome analyses suggest a sexual origin of heterokaryosis in a supposedly ancient asexual fungus.</title>
        <authorList>
            <person name="Ropars J."/>
            <person name="Sedzielewska K."/>
            <person name="Noel J."/>
            <person name="Charron P."/>
            <person name="Farinelli L."/>
            <person name="Marton T."/>
            <person name="Kruger M."/>
            <person name="Pelin A."/>
            <person name="Brachmann A."/>
            <person name="Corradi N."/>
        </authorList>
    </citation>
    <scope>NUCLEOTIDE SEQUENCE [LARGE SCALE GENOMIC DNA]</scope>
    <source>
        <strain evidence="1 2">C2</strain>
    </source>
</reference>
<evidence type="ECO:0000313" key="1">
    <source>
        <dbReference type="EMBL" id="PKK57123.1"/>
    </source>
</evidence>
<proteinExistence type="predicted"/>
<gene>
    <name evidence="1" type="ORF">RhiirC2_764092</name>
</gene>
<protein>
    <submittedName>
        <fullName evidence="1">Uncharacterized protein</fullName>
    </submittedName>
</protein>
<dbReference type="Gene3D" id="1.10.150.50">
    <property type="entry name" value="Transcription Factor, Ets-1"/>
    <property type="match status" value="1"/>
</dbReference>
<name>A0A2N1M657_9GLOM</name>
<dbReference type="Proteomes" id="UP000233469">
    <property type="component" value="Unassembled WGS sequence"/>
</dbReference>
<sequence length="52" mass="5935">MILRDHEVGGLAFLHMTENALTKPPFNFGYGKITNLLVLINNLNNQSKFYII</sequence>
<comment type="caution">
    <text evidence="1">The sequence shown here is derived from an EMBL/GenBank/DDBJ whole genome shotgun (WGS) entry which is preliminary data.</text>
</comment>
<organism evidence="1 2">
    <name type="scientific">Rhizophagus irregularis</name>
    <dbReference type="NCBI Taxonomy" id="588596"/>
    <lineage>
        <taxon>Eukaryota</taxon>
        <taxon>Fungi</taxon>
        <taxon>Fungi incertae sedis</taxon>
        <taxon>Mucoromycota</taxon>
        <taxon>Glomeromycotina</taxon>
        <taxon>Glomeromycetes</taxon>
        <taxon>Glomerales</taxon>
        <taxon>Glomeraceae</taxon>
        <taxon>Rhizophagus</taxon>
    </lineage>
</organism>
<dbReference type="InterPro" id="IPR013761">
    <property type="entry name" value="SAM/pointed_sf"/>
</dbReference>
<feature type="non-terminal residue" evidence="1">
    <location>
        <position position="52"/>
    </location>
</feature>
<dbReference type="EMBL" id="LLXL01004731">
    <property type="protein sequence ID" value="PKK57123.1"/>
    <property type="molecule type" value="Genomic_DNA"/>
</dbReference>
<reference evidence="1 2" key="2">
    <citation type="submission" date="2017-10" db="EMBL/GenBank/DDBJ databases">
        <title>Extensive intraspecific genome diversity in a model arbuscular mycorrhizal fungus.</title>
        <authorList>
            <person name="Chen E.C.H."/>
            <person name="Morin E."/>
            <person name="Baudet D."/>
            <person name="Noel J."/>
            <person name="Ndikumana S."/>
            <person name="Charron P."/>
            <person name="St-Onge C."/>
            <person name="Giorgi J."/>
            <person name="Grigoriev I.V."/>
            <person name="Roux C."/>
            <person name="Martin F.M."/>
            <person name="Corradi N."/>
        </authorList>
    </citation>
    <scope>NUCLEOTIDE SEQUENCE [LARGE SCALE GENOMIC DNA]</scope>
    <source>
        <strain evidence="1 2">C2</strain>
    </source>
</reference>
<dbReference type="AlphaFoldDB" id="A0A2N1M657"/>
<accession>A0A2N1M657</accession>